<reference evidence="1" key="1">
    <citation type="submission" date="2021-06" db="EMBL/GenBank/DDBJ databases">
        <authorList>
            <person name="Kallberg Y."/>
            <person name="Tangrot J."/>
            <person name="Rosling A."/>
        </authorList>
    </citation>
    <scope>NUCLEOTIDE SEQUENCE</scope>
    <source>
        <strain evidence="1">MA461A</strain>
    </source>
</reference>
<dbReference type="EMBL" id="CAJVQC010104730">
    <property type="protein sequence ID" value="CAG8832802.1"/>
    <property type="molecule type" value="Genomic_DNA"/>
</dbReference>
<feature type="non-terminal residue" evidence="1">
    <location>
        <position position="1"/>
    </location>
</feature>
<sequence>NLFNDTPYYIELKHKGFKPFLAKYIFLTARKPPEDAYNFGRTQNYEESI</sequence>
<dbReference type="Proteomes" id="UP000789920">
    <property type="component" value="Unassembled WGS sequence"/>
</dbReference>
<accession>A0ACA9SBB2</accession>
<protein>
    <submittedName>
        <fullName evidence="1">13175_t:CDS:1</fullName>
    </submittedName>
</protein>
<gene>
    <name evidence="1" type="ORF">RPERSI_LOCUS28596</name>
</gene>
<evidence type="ECO:0000313" key="1">
    <source>
        <dbReference type="EMBL" id="CAG8832802.1"/>
    </source>
</evidence>
<keyword evidence="2" id="KW-1185">Reference proteome</keyword>
<proteinExistence type="predicted"/>
<comment type="caution">
    <text evidence="1">The sequence shown here is derived from an EMBL/GenBank/DDBJ whole genome shotgun (WGS) entry which is preliminary data.</text>
</comment>
<name>A0ACA9SBB2_9GLOM</name>
<organism evidence="1 2">
    <name type="scientific">Racocetra persica</name>
    <dbReference type="NCBI Taxonomy" id="160502"/>
    <lineage>
        <taxon>Eukaryota</taxon>
        <taxon>Fungi</taxon>
        <taxon>Fungi incertae sedis</taxon>
        <taxon>Mucoromycota</taxon>
        <taxon>Glomeromycotina</taxon>
        <taxon>Glomeromycetes</taxon>
        <taxon>Diversisporales</taxon>
        <taxon>Gigasporaceae</taxon>
        <taxon>Racocetra</taxon>
    </lineage>
</organism>
<evidence type="ECO:0000313" key="2">
    <source>
        <dbReference type="Proteomes" id="UP000789920"/>
    </source>
</evidence>